<dbReference type="KEGG" id="vcw:GJQ55_03465"/>
<keyword evidence="1" id="KW-0472">Membrane</keyword>
<protein>
    <submittedName>
        <fullName evidence="2">ABC transporter substrate-binding protein</fullName>
    </submittedName>
</protein>
<dbReference type="PANTHER" id="PTHR38038:SF1">
    <property type="entry name" value="PENICILLIN-BINDING PROTEIN ACTIVATOR LPOA"/>
    <property type="match status" value="1"/>
</dbReference>
<dbReference type="AlphaFoldDB" id="A0A9X7V0Y3"/>
<dbReference type="CDD" id="cd06339">
    <property type="entry name" value="PBP1_YraM_LppC_lipoprotein-like"/>
    <property type="match status" value="1"/>
</dbReference>
<gene>
    <name evidence="2" type="ORF">GJQ55_03465</name>
</gene>
<evidence type="ECO:0000313" key="3">
    <source>
        <dbReference type="Proteomes" id="UP000596074"/>
    </source>
</evidence>
<dbReference type="Gene3D" id="3.40.50.2300">
    <property type="match status" value="2"/>
</dbReference>
<dbReference type="Pfam" id="PF04348">
    <property type="entry name" value="LppC"/>
    <property type="match status" value="1"/>
</dbReference>
<dbReference type="GO" id="GO:0030234">
    <property type="term" value="F:enzyme regulator activity"/>
    <property type="evidence" value="ECO:0007669"/>
    <property type="project" value="TreeGrafter"/>
</dbReference>
<evidence type="ECO:0000313" key="2">
    <source>
        <dbReference type="EMBL" id="QQD23599.1"/>
    </source>
</evidence>
<name>A0A9X7V0Y3_9GAMM</name>
<dbReference type="SUPFAM" id="SSF53822">
    <property type="entry name" value="Periplasmic binding protein-like I"/>
    <property type="match status" value="1"/>
</dbReference>
<dbReference type="EMBL" id="CP046056">
    <property type="protein sequence ID" value="QQD23599.1"/>
    <property type="molecule type" value="Genomic_DNA"/>
</dbReference>
<dbReference type="GO" id="GO:0031241">
    <property type="term" value="C:periplasmic side of cell outer membrane"/>
    <property type="evidence" value="ECO:0007669"/>
    <property type="project" value="TreeGrafter"/>
</dbReference>
<dbReference type="InterPro" id="IPR007443">
    <property type="entry name" value="LpoA"/>
</dbReference>
<sequence>MREKLPESGLSGMARASLWLLLAGCAALSGCASKPGPVDTAATIAGDQQGTASLLQQARRALDAGEFGNAAAQLQPLGERNLSARERIDFLLLSAELYLMLQEPDLSAPYLTELNDLLPQASSAQEIQASLLKARWYEATGQYLAAARERDFQAPLLSGDAAKTNHERIWQNLMLMPEAELLEWAERSPDTQFGHWLQLAAVARNSRLTLDEQVAAVSQWQQQHNRHPAALSLPGGLAMLQEIANERPQQVALLLPLSGPLEKTGRAIRDGFMAAYYESLNKGFPVPRVRIYDNQQLADVNAAYAQAQFDGAEWLIGPVNKLQVQALQQRDSLPLPTLALNYGDRTDNESSPANLYQYGLAAEDEAVQIAEKAWADGKRRALVLVPQGDWGERIYNAFREHWLALGGDISEQRYYPNRQDYNPDVRALLNVDESQRRYQAVRRLLRQSTEFEPRRRQDADWIFMVALPQQARQIKPTLAFNFAADLPVYATSHLYTGEPNSARDRDLNGIQFCDMPWLLQSGSLQETVEKAIPGGQGSYARLYAMGVDAFRLLPRLKQLEVLPHSQVFGSTGALMLNAERRIVRRTECTVFENGRPVRIANR</sequence>
<organism evidence="2 3">
    <name type="scientific">Venatoribacter cucullus</name>
    <dbReference type="NCBI Taxonomy" id="2661630"/>
    <lineage>
        <taxon>Bacteria</taxon>
        <taxon>Pseudomonadati</taxon>
        <taxon>Pseudomonadota</taxon>
        <taxon>Gammaproteobacteria</taxon>
        <taxon>Oceanospirillales</taxon>
        <taxon>Oceanospirillaceae</taxon>
        <taxon>Venatoribacter</taxon>
    </lineage>
</organism>
<dbReference type="PANTHER" id="PTHR38038">
    <property type="entry name" value="PENICILLIN-BINDING PROTEIN ACTIVATOR LPOA"/>
    <property type="match status" value="1"/>
</dbReference>
<dbReference type="Gene3D" id="1.25.40.650">
    <property type="match status" value="1"/>
</dbReference>
<keyword evidence="3" id="KW-1185">Reference proteome</keyword>
<dbReference type="InterPro" id="IPR028082">
    <property type="entry name" value="Peripla_BP_I"/>
</dbReference>
<dbReference type="PROSITE" id="PS51257">
    <property type="entry name" value="PROKAR_LIPOPROTEIN"/>
    <property type="match status" value="1"/>
</dbReference>
<proteinExistence type="predicted"/>
<reference evidence="2 3" key="1">
    <citation type="submission" date="2019-11" db="EMBL/GenBank/DDBJ databases">
        <title>Venatorbacter sp. nov. a predator of Campylobacter and other Gram-negative bacteria.</title>
        <authorList>
            <person name="Saeedi A."/>
            <person name="Cummings N.J."/>
            <person name="Connerton I.F."/>
            <person name="Connerton P.L."/>
        </authorList>
    </citation>
    <scope>NUCLEOTIDE SEQUENCE [LARGE SCALE GENOMIC DNA]</scope>
    <source>
        <strain evidence="2">XL5</strain>
    </source>
</reference>
<dbReference type="GO" id="GO:0009252">
    <property type="term" value="P:peptidoglycan biosynthetic process"/>
    <property type="evidence" value="ECO:0007669"/>
    <property type="project" value="TreeGrafter"/>
</dbReference>
<evidence type="ECO:0000256" key="1">
    <source>
        <dbReference type="ARBA" id="ARBA00023136"/>
    </source>
</evidence>
<accession>A0A9X7V0Y3</accession>
<dbReference type="Proteomes" id="UP000596074">
    <property type="component" value="Chromosome"/>
</dbReference>